<accession>D6PCF1</accession>
<organism evidence="1">
    <name type="scientific">uncultured marine bacterium MedDCM-OCT-S04-C102</name>
    <dbReference type="NCBI Taxonomy" id="743048"/>
    <lineage>
        <taxon>Bacteria</taxon>
        <taxon>environmental samples</taxon>
    </lineage>
</organism>
<dbReference type="AlphaFoldDB" id="D6PCF1"/>
<name>D6PCF1_9BACT</name>
<sequence>MGKNFKDSLLAISKIDNENLLGVYEDDKIYFINEKGEKIISGQAELMNNNILCSFSDSDFFILEEAQNIKILNRHFNIIYSGPVANYIEDIGKGLIKILYDNGVDIVHKSGKIVYSGEYNDAYLVDDRFILFESEEKYSLYTFLGERVFDLIFMTYFKRAHLYYLKMKKENFL</sequence>
<reference evidence="1" key="1">
    <citation type="journal article" date="2010" name="ISME J.">
        <title>Metagenome of the Mediterranean deep chlorophyll maximum studied by direct and fosmid library 454 pyrosequencing.</title>
        <authorList>
            <person name="Ghai R."/>
            <person name="Martin-Cuadrado A.B."/>
            <person name="Molto A.G."/>
            <person name="Heredia I.G."/>
            <person name="Cabrera R."/>
            <person name="Martin J."/>
            <person name="Verdu M."/>
            <person name="Deschamps P."/>
            <person name="Moreira D."/>
            <person name="Lopez-Garcia P."/>
            <person name="Mira A."/>
            <person name="Rodriguez-Valera F."/>
        </authorList>
    </citation>
    <scope>NUCLEOTIDE SEQUENCE</scope>
</reference>
<dbReference type="EMBL" id="GU942981">
    <property type="protein sequence ID" value="ADD93402.1"/>
    <property type="molecule type" value="Genomic_DNA"/>
</dbReference>
<protein>
    <submittedName>
        <fullName evidence="1">Uncharacterized protein</fullName>
    </submittedName>
</protein>
<proteinExistence type="predicted"/>
<evidence type="ECO:0000313" key="1">
    <source>
        <dbReference type="EMBL" id="ADD93402.1"/>
    </source>
</evidence>